<protein>
    <submittedName>
        <fullName evidence="2">Molybdenum cofactor sulfurase</fullName>
    </submittedName>
</protein>
<dbReference type="EMBL" id="AZHB01000006">
    <property type="protein sequence ID" value="OAA68858.1"/>
    <property type="molecule type" value="Genomic_DNA"/>
</dbReference>
<dbReference type="Pfam" id="PF03473">
    <property type="entry name" value="MOSC"/>
    <property type="match status" value="1"/>
</dbReference>
<proteinExistence type="predicted"/>
<dbReference type="InterPro" id="IPR005302">
    <property type="entry name" value="MoCF_Sase_C"/>
</dbReference>
<dbReference type="STRING" id="1081104.A0A168AK52"/>
<dbReference type="InterPro" id="IPR011037">
    <property type="entry name" value="Pyrv_Knase-like_insert_dom_sf"/>
</dbReference>
<dbReference type="GO" id="GO:0003824">
    <property type="term" value="F:catalytic activity"/>
    <property type="evidence" value="ECO:0007669"/>
    <property type="project" value="InterPro"/>
</dbReference>
<keyword evidence="3" id="KW-1185">Reference proteome</keyword>
<name>A0A168AK52_CORFA</name>
<dbReference type="OrthoDB" id="17255at2759"/>
<dbReference type="Proteomes" id="UP000076744">
    <property type="component" value="Unassembled WGS sequence"/>
</dbReference>
<dbReference type="PROSITE" id="PS51340">
    <property type="entry name" value="MOSC"/>
    <property type="match status" value="1"/>
</dbReference>
<gene>
    <name evidence="2" type="ORF">ISF_03233</name>
</gene>
<comment type="caution">
    <text evidence="2">The sequence shown here is derived from an EMBL/GenBank/DDBJ whole genome shotgun (WGS) entry which is preliminary data.</text>
</comment>
<evidence type="ECO:0000313" key="2">
    <source>
        <dbReference type="EMBL" id="OAA68858.1"/>
    </source>
</evidence>
<dbReference type="InterPro" id="IPR005303">
    <property type="entry name" value="MOCOS_middle"/>
</dbReference>
<feature type="domain" description="MOSC" evidence="1">
    <location>
        <begin position="175"/>
        <end position="336"/>
    </location>
</feature>
<dbReference type="GO" id="GO:0030170">
    <property type="term" value="F:pyridoxal phosphate binding"/>
    <property type="evidence" value="ECO:0007669"/>
    <property type="project" value="InterPro"/>
</dbReference>
<evidence type="ECO:0000313" key="3">
    <source>
        <dbReference type="Proteomes" id="UP000076744"/>
    </source>
</evidence>
<dbReference type="GO" id="GO:0030151">
    <property type="term" value="F:molybdenum ion binding"/>
    <property type="evidence" value="ECO:0007669"/>
    <property type="project" value="InterPro"/>
</dbReference>
<evidence type="ECO:0000259" key="1">
    <source>
        <dbReference type="PROSITE" id="PS51340"/>
    </source>
</evidence>
<dbReference type="Pfam" id="PF03476">
    <property type="entry name" value="MOSC_N"/>
    <property type="match status" value="1"/>
</dbReference>
<accession>A0A168AK52</accession>
<sequence>MKITALYVYPVKALRGISLDAAELGGQGLRHDRTFMLCRFGADRALIPMQMSEHADCALFHQEMVDGPRGRTVRVRYGRPAEPVAPHHELQDAVLEFSAEPETDGLERAEVNLHQSLVHAYRVGSECDDWFAACFGFEVTLLYIGRERRPVLGTFSPRNPPVAEEAPQTGGGWLPYLSGFVPGLTKPAAVRDEPDWLTFSDMAPLLLTTEASLRNVRARFASGDEQAAVDMCKFRPNIVVDGGDDDDDAWDEDFWAALSVNGAPALLLTKLCNRCTSLNVDYATGRFSGGLLKALMRDRRVDEGWRYAPVFGRYGFLDHGVAAPLRVAVGDEVAVTMRAEERPRWDWPMRPKPGVARYYRYA</sequence>
<reference evidence="2 3" key="1">
    <citation type="journal article" date="2016" name="Genome Biol. Evol.">
        <title>Divergent and convergent evolution of fungal pathogenicity.</title>
        <authorList>
            <person name="Shang Y."/>
            <person name="Xiao G."/>
            <person name="Zheng P."/>
            <person name="Cen K."/>
            <person name="Zhan S."/>
            <person name="Wang C."/>
        </authorList>
    </citation>
    <scope>NUCLEOTIDE SEQUENCE [LARGE SCALE GENOMIC DNA]</scope>
    <source>
        <strain evidence="2 3">ARSEF 2679</strain>
    </source>
</reference>
<dbReference type="SUPFAM" id="SSF50800">
    <property type="entry name" value="PK beta-barrel domain-like"/>
    <property type="match status" value="1"/>
</dbReference>
<organism evidence="2 3">
    <name type="scientific">Cordyceps fumosorosea (strain ARSEF 2679)</name>
    <name type="common">Isaria fumosorosea</name>
    <dbReference type="NCBI Taxonomy" id="1081104"/>
    <lineage>
        <taxon>Eukaryota</taxon>
        <taxon>Fungi</taxon>
        <taxon>Dikarya</taxon>
        <taxon>Ascomycota</taxon>
        <taxon>Pezizomycotina</taxon>
        <taxon>Sordariomycetes</taxon>
        <taxon>Hypocreomycetidae</taxon>
        <taxon>Hypocreales</taxon>
        <taxon>Cordycipitaceae</taxon>
        <taxon>Cordyceps</taxon>
    </lineage>
</organism>
<dbReference type="RefSeq" id="XP_018705728.1">
    <property type="nucleotide sequence ID" value="XM_018846839.1"/>
</dbReference>
<dbReference type="AlphaFoldDB" id="A0A168AK52"/>
<dbReference type="GeneID" id="30019525"/>